<comment type="similarity">
    <text evidence="2 8">Belongs to the major facilitator superfamily. Bcr/CmlA family.</text>
</comment>
<evidence type="ECO:0000256" key="2">
    <source>
        <dbReference type="ARBA" id="ARBA00006236"/>
    </source>
</evidence>
<evidence type="ECO:0000259" key="9">
    <source>
        <dbReference type="PROSITE" id="PS50850"/>
    </source>
</evidence>
<dbReference type="InterPro" id="IPR005829">
    <property type="entry name" value="Sugar_transporter_CS"/>
</dbReference>
<dbReference type="EMBL" id="JBHLTG010000010">
    <property type="protein sequence ID" value="MFC0681931.1"/>
    <property type="molecule type" value="Genomic_DNA"/>
</dbReference>
<feature type="transmembrane region" description="Helical" evidence="8">
    <location>
        <begin position="143"/>
        <end position="162"/>
    </location>
</feature>
<feature type="transmembrane region" description="Helical" evidence="8">
    <location>
        <begin position="288"/>
        <end position="307"/>
    </location>
</feature>
<organism evidence="10 11">
    <name type="scientific">Lysobacter korlensis</name>
    <dbReference type="NCBI Taxonomy" id="553636"/>
    <lineage>
        <taxon>Bacteria</taxon>
        <taxon>Pseudomonadati</taxon>
        <taxon>Pseudomonadota</taxon>
        <taxon>Gammaproteobacteria</taxon>
        <taxon>Lysobacterales</taxon>
        <taxon>Lysobacteraceae</taxon>
        <taxon>Lysobacter</taxon>
    </lineage>
</organism>
<feature type="transmembrane region" description="Helical" evidence="8">
    <location>
        <begin position="222"/>
        <end position="247"/>
    </location>
</feature>
<feature type="transmembrane region" description="Helical" evidence="8">
    <location>
        <begin position="259"/>
        <end position="276"/>
    </location>
</feature>
<evidence type="ECO:0000256" key="8">
    <source>
        <dbReference type="RuleBase" id="RU365088"/>
    </source>
</evidence>
<comment type="subcellular location">
    <subcellularLocation>
        <location evidence="8">Cell inner membrane</location>
        <topology evidence="8">Multi-pass membrane protein</topology>
    </subcellularLocation>
    <subcellularLocation>
        <location evidence="1">Cell membrane</location>
        <topology evidence="1">Multi-pass membrane protein</topology>
    </subcellularLocation>
</comment>
<dbReference type="InterPro" id="IPR004812">
    <property type="entry name" value="Efflux_drug-R_Bcr/CmlA"/>
</dbReference>
<keyword evidence="11" id="KW-1185">Reference proteome</keyword>
<keyword evidence="5 8" id="KW-0812">Transmembrane</keyword>
<evidence type="ECO:0000256" key="5">
    <source>
        <dbReference type="ARBA" id="ARBA00022692"/>
    </source>
</evidence>
<sequence>MNPIPHPGDALSRRQRLVYVLVLGALTALGPFTVDLYLPAFPLLEEDLDVSTAAIQVTLSATMLGFAFGQLLVGPWSDRVGRRLPIVLATAVHILASLGAALAPDFTWLAIFRLLQGFGAAAGVVVAMAVVRDLFGGYPLVRMLSRLALVHGLAPILAPVIGSQLLQVADWRGLFVFLAVYGLAVIVATSLFVRETLPRERRAAGGHSTVRQRYRSLFTDRVFVGVAIVGGMNFAGLFAYLSASPFLFQEVYSFDPQQYGLLFGINSIGVVAGVQLSSRLQKSVGPQWVIAFATAMQLVAAVTIVTLDTAGAGLIGLLVPLWFFIFSCGLIFPAVQGLALANHGTEAGTAASVLGAATFGTAGILSPIVGLVSTADAVPMGLVMACSVVVSIAALWLIVQPRTVPALG</sequence>
<dbReference type="InterPro" id="IPR011701">
    <property type="entry name" value="MFS"/>
</dbReference>
<dbReference type="SUPFAM" id="SSF103473">
    <property type="entry name" value="MFS general substrate transporter"/>
    <property type="match status" value="1"/>
</dbReference>
<feature type="transmembrane region" description="Helical" evidence="8">
    <location>
        <begin position="110"/>
        <end position="131"/>
    </location>
</feature>
<evidence type="ECO:0000256" key="7">
    <source>
        <dbReference type="ARBA" id="ARBA00023136"/>
    </source>
</evidence>
<feature type="transmembrane region" description="Helical" evidence="8">
    <location>
        <begin position="313"/>
        <end position="335"/>
    </location>
</feature>
<keyword evidence="7 8" id="KW-0472">Membrane</keyword>
<comment type="caution">
    <text evidence="10">The sequence shown here is derived from an EMBL/GenBank/DDBJ whole genome shotgun (WGS) entry which is preliminary data.</text>
</comment>
<dbReference type="CDD" id="cd17320">
    <property type="entry name" value="MFS_MdfA_MDR_like"/>
    <property type="match status" value="1"/>
</dbReference>
<dbReference type="PROSITE" id="PS00216">
    <property type="entry name" value="SUGAR_TRANSPORT_1"/>
    <property type="match status" value="1"/>
</dbReference>
<proteinExistence type="inferred from homology"/>
<gene>
    <name evidence="10" type="ORF">ACFFGH_29200</name>
</gene>
<dbReference type="PANTHER" id="PTHR23502">
    <property type="entry name" value="MAJOR FACILITATOR SUPERFAMILY"/>
    <property type="match status" value="1"/>
</dbReference>
<protein>
    <recommendedName>
        <fullName evidence="8">Bcr/CflA family efflux transporter</fullName>
    </recommendedName>
</protein>
<dbReference type="RefSeq" id="WP_386675473.1">
    <property type="nucleotide sequence ID" value="NZ_JBHLTG010000010.1"/>
</dbReference>
<dbReference type="Pfam" id="PF07690">
    <property type="entry name" value="MFS_1"/>
    <property type="match status" value="1"/>
</dbReference>
<dbReference type="NCBIfam" id="TIGR00710">
    <property type="entry name" value="efflux_Bcr_CflA"/>
    <property type="match status" value="1"/>
</dbReference>
<dbReference type="InterPro" id="IPR020846">
    <property type="entry name" value="MFS_dom"/>
</dbReference>
<keyword evidence="8" id="KW-0997">Cell inner membrane</keyword>
<feature type="transmembrane region" description="Helical" evidence="8">
    <location>
        <begin position="84"/>
        <end position="104"/>
    </location>
</feature>
<feature type="transmembrane region" description="Helical" evidence="8">
    <location>
        <begin position="50"/>
        <end position="72"/>
    </location>
</feature>
<dbReference type="PROSITE" id="PS50850">
    <property type="entry name" value="MFS"/>
    <property type="match status" value="1"/>
</dbReference>
<dbReference type="PANTHER" id="PTHR23502:SF132">
    <property type="entry name" value="POLYAMINE TRANSPORTER 2-RELATED"/>
    <property type="match status" value="1"/>
</dbReference>
<feature type="transmembrane region" description="Helical" evidence="8">
    <location>
        <begin position="347"/>
        <end position="372"/>
    </location>
</feature>
<evidence type="ECO:0000256" key="1">
    <source>
        <dbReference type="ARBA" id="ARBA00004651"/>
    </source>
</evidence>
<feature type="domain" description="Major facilitator superfamily (MFS) profile" evidence="9">
    <location>
        <begin position="16"/>
        <end position="403"/>
    </location>
</feature>
<dbReference type="Gene3D" id="1.20.1720.10">
    <property type="entry name" value="Multidrug resistance protein D"/>
    <property type="match status" value="1"/>
</dbReference>
<evidence type="ECO:0000256" key="3">
    <source>
        <dbReference type="ARBA" id="ARBA00022448"/>
    </source>
</evidence>
<name>A0ABV6RYR0_9GAMM</name>
<keyword evidence="4" id="KW-1003">Cell membrane</keyword>
<dbReference type="Proteomes" id="UP001589896">
    <property type="component" value="Unassembled WGS sequence"/>
</dbReference>
<keyword evidence="3 8" id="KW-0813">Transport</keyword>
<evidence type="ECO:0000313" key="11">
    <source>
        <dbReference type="Proteomes" id="UP001589896"/>
    </source>
</evidence>
<reference evidence="10 11" key="1">
    <citation type="submission" date="2024-09" db="EMBL/GenBank/DDBJ databases">
        <authorList>
            <person name="Sun Q."/>
            <person name="Mori K."/>
        </authorList>
    </citation>
    <scope>NUCLEOTIDE SEQUENCE [LARGE SCALE GENOMIC DNA]</scope>
    <source>
        <strain evidence="10 11">KCTC 23076</strain>
    </source>
</reference>
<dbReference type="InterPro" id="IPR036259">
    <property type="entry name" value="MFS_trans_sf"/>
</dbReference>
<feature type="transmembrane region" description="Helical" evidence="8">
    <location>
        <begin position="174"/>
        <end position="193"/>
    </location>
</feature>
<feature type="transmembrane region" description="Helical" evidence="8">
    <location>
        <begin position="378"/>
        <end position="399"/>
    </location>
</feature>
<accession>A0ABV6RYR0</accession>
<keyword evidence="6 8" id="KW-1133">Transmembrane helix</keyword>
<feature type="transmembrane region" description="Helical" evidence="8">
    <location>
        <begin position="17"/>
        <end position="38"/>
    </location>
</feature>
<evidence type="ECO:0000256" key="4">
    <source>
        <dbReference type="ARBA" id="ARBA00022475"/>
    </source>
</evidence>
<evidence type="ECO:0000313" key="10">
    <source>
        <dbReference type="EMBL" id="MFC0681931.1"/>
    </source>
</evidence>
<evidence type="ECO:0000256" key="6">
    <source>
        <dbReference type="ARBA" id="ARBA00022989"/>
    </source>
</evidence>